<dbReference type="GO" id="GO:0016491">
    <property type="term" value="F:oxidoreductase activity"/>
    <property type="evidence" value="ECO:0007669"/>
    <property type="project" value="UniProtKB-KW"/>
</dbReference>
<evidence type="ECO:0000313" key="2">
    <source>
        <dbReference type="Proteomes" id="UP000076079"/>
    </source>
</evidence>
<name>A0A143PSK5_LUTPR</name>
<keyword evidence="2" id="KW-1185">Reference proteome</keyword>
<dbReference type="EMBL" id="CP015136">
    <property type="protein sequence ID" value="AMY11306.1"/>
    <property type="molecule type" value="Genomic_DNA"/>
</dbReference>
<dbReference type="SUPFAM" id="SSF51735">
    <property type="entry name" value="NAD(P)-binding Rossmann-fold domains"/>
    <property type="match status" value="1"/>
</dbReference>
<reference evidence="1 2" key="1">
    <citation type="journal article" date="2016" name="Genome Announc.">
        <title>First Complete Genome Sequence of a Subdivision 6 Acidobacterium Strain.</title>
        <authorList>
            <person name="Huang S."/>
            <person name="Vieira S."/>
            <person name="Bunk B."/>
            <person name="Riedel T."/>
            <person name="Sproer C."/>
            <person name="Overmann J."/>
        </authorList>
    </citation>
    <scope>NUCLEOTIDE SEQUENCE [LARGE SCALE GENOMIC DNA]</scope>
    <source>
        <strain evidence="2">DSM 100886 HEG_-6_39</strain>
    </source>
</reference>
<accession>A0A143PSK5</accession>
<evidence type="ECO:0000313" key="1">
    <source>
        <dbReference type="EMBL" id="AMY11306.1"/>
    </source>
</evidence>
<reference evidence="2" key="2">
    <citation type="submission" date="2016-04" db="EMBL/GenBank/DDBJ databases">
        <title>First Complete Genome Sequence of a Subdivision 6 Acidobacterium.</title>
        <authorList>
            <person name="Huang S."/>
            <person name="Vieira S."/>
            <person name="Bunk B."/>
            <person name="Riedel T."/>
            <person name="Sproeer C."/>
            <person name="Overmann J."/>
        </authorList>
    </citation>
    <scope>NUCLEOTIDE SEQUENCE [LARGE SCALE GENOMIC DNA]</scope>
    <source>
        <strain evidence="2">DSM 100886 HEG_-6_39</strain>
    </source>
</reference>
<dbReference type="STRING" id="1855912.LuPra_04554"/>
<dbReference type="RefSeq" id="WP_110172868.1">
    <property type="nucleotide sequence ID" value="NZ_CP015136.1"/>
</dbReference>
<proteinExistence type="predicted"/>
<organism evidence="1 2">
    <name type="scientific">Luteitalea pratensis</name>
    <dbReference type="NCBI Taxonomy" id="1855912"/>
    <lineage>
        <taxon>Bacteria</taxon>
        <taxon>Pseudomonadati</taxon>
        <taxon>Acidobacteriota</taxon>
        <taxon>Vicinamibacteria</taxon>
        <taxon>Vicinamibacterales</taxon>
        <taxon>Vicinamibacteraceae</taxon>
        <taxon>Luteitalea</taxon>
    </lineage>
</organism>
<dbReference type="KEGG" id="abac:LuPra_04554"/>
<keyword evidence="1" id="KW-0560">Oxidoreductase</keyword>
<sequence length="483" mass="52927">MDGDQSGLSRRSFAQRLGQVAAASTLATLNAPAVHGAEGNAIQFALVGCGGRGTGAIVDAMATKNGPLKLVAMADIFEDKLTRSFKSLANRIGDGMAVKDDNKFLGFDGYQKAMDVLKPGDVVILATPPAFRWVHFDYAIKKGLNVFMEKPVTVDGPTSRKMFELGQQSVRKNLKVGVGLMCRHCDARNELLRRIKDGQIGEIVSMRAYRMHGPGGSAFTKKQVKNGITPQVVGDATQPMTEVMYQLRRFHGFLWASGGMYSDFYIHNIDETCMMKEAWPVKAQAVGGRHYRGDYVDQNFDTYSVEYTFPDGTKLHLDGRTMTGAWAEFASYAHGTKGLAVISSKEHTPARSRIYSGHNPDPANLAWAYPENERNPYRVEWLDLIDAIRNDRPYNEVRRGVEASLVTSMGRMAAHTGRVITYDEILNGTHEFAPGVDTLTMDGPAPVVADADGRYPVPMPGLVTDREYGIPPSLPTSAAAQLP</sequence>
<dbReference type="InterPro" id="IPR036291">
    <property type="entry name" value="NAD(P)-bd_dom_sf"/>
</dbReference>
<protein>
    <submittedName>
        <fullName evidence="1">Putative oxidoreductase YcjS</fullName>
        <ecNumber evidence="1">1.-.-.-</ecNumber>
    </submittedName>
</protein>
<dbReference type="PROSITE" id="PS51318">
    <property type="entry name" value="TAT"/>
    <property type="match status" value="1"/>
</dbReference>
<dbReference type="InterPro" id="IPR006311">
    <property type="entry name" value="TAT_signal"/>
</dbReference>
<dbReference type="AlphaFoldDB" id="A0A143PSK5"/>
<dbReference type="InterPro" id="IPR050463">
    <property type="entry name" value="Gfo/Idh/MocA_oxidrdct_glycsds"/>
</dbReference>
<dbReference type="PANTHER" id="PTHR43818">
    <property type="entry name" value="BCDNA.GH03377"/>
    <property type="match status" value="1"/>
</dbReference>
<dbReference type="Gene3D" id="3.30.360.10">
    <property type="entry name" value="Dihydrodipicolinate Reductase, domain 2"/>
    <property type="match status" value="1"/>
</dbReference>
<dbReference type="OrthoDB" id="9781966at2"/>
<dbReference type="EC" id="1.-.-.-" evidence="1"/>
<gene>
    <name evidence="1" type="primary">ycjS_2</name>
    <name evidence="1" type="ORF">LuPra_04554</name>
</gene>
<dbReference type="Gene3D" id="3.40.50.720">
    <property type="entry name" value="NAD(P)-binding Rossmann-like Domain"/>
    <property type="match status" value="1"/>
</dbReference>
<dbReference type="SUPFAM" id="SSF55347">
    <property type="entry name" value="Glyceraldehyde-3-phosphate dehydrogenase-like, C-terminal domain"/>
    <property type="match status" value="1"/>
</dbReference>
<dbReference type="Proteomes" id="UP000076079">
    <property type="component" value="Chromosome"/>
</dbReference>
<dbReference type="PATRIC" id="fig|1813736.3.peg.4804"/>
<dbReference type="PANTHER" id="PTHR43818:SF5">
    <property type="entry name" value="OXIDOREDUCTASE FAMILY PROTEIN"/>
    <property type="match status" value="1"/>
</dbReference>